<evidence type="ECO:0000256" key="8">
    <source>
        <dbReference type="ARBA" id="ARBA00037071"/>
    </source>
</evidence>
<evidence type="ECO:0000256" key="5">
    <source>
        <dbReference type="ARBA" id="ARBA00023110"/>
    </source>
</evidence>
<dbReference type="GO" id="GO:0042026">
    <property type="term" value="P:protein refolding"/>
    <property type="evidence" value="ECO:0007669"/>
    <property type="project" value="UniProtKB-ARBA"/>
</dbReference>
<reference evidence="12" key="1">
    <citation type="submission" date="2020-03" db="EMBL/GenBank/DDBJ databases">
        <authorList>
            <person name="Guo F."/>
        </authorList>
    </citation>
    <scope>NUCLEOTIDE SEQUENCE</scope>
    <source>
        <strain evidence="12">JCM 30134</strain>
    </source>
</reference>
<evidence type="ECO:0000259" key="11">
    <source>
        <dbReference type="PROSITE" id="PS50059"/>
    </source>
</evidence>
<name>A0A9E5MPM6_9GAMM</name>
<evidence type="ECO:0000256" key="7">
    <source>
        <dbReference type="ARBA" id="ARBA00023235"/>
    </source>
</evidence>
<keyword evidence="5 9" id="KW-0697">Rotamase</keyword>
<dbReference type="RefSeq" id="WP_167191620.1">
    <property type="nucleotide sequence ID" value="NZ_JAAONZ010000023.1"/>
</dbReference>
<dbReference type="PANTHER" id="PTHR47861">
    <property type="entry name" value="FKBP-TYPE PEPTIDYL-PROLYL CIS-TRANS ISOMERASE SLYD"/>
    <property type="match status" value="1"/>
</dbReference>
<comment type="catalytic activity">
    <reaction evidence="1 9 10">
        <text>[protein]-peptidylproline (omega=180) = [protein]-peptidylproline (omega=0)</text>
        <dbReference type="Rhea" id="RHEA:16237"/>
        <dbReference type="Rhea" id="RHEA-COMP:10747"/>
        <dbReference type="Rhea" id="RHEA-COMP:10748"/>
        <dbReference type="ChEBI" id="CHEBI:83833"/>
        <dbReference type="ChEBI" id="CHEBI:83834"/>
        <dbReference type="EC" id="5.2.1.8"/>
    </reaction>
</comment>
<proteinExistence type="inferred from homology"/>
<protein>
    <recommendedName>
        <fullName evidence="10">Peptidyl-prolyl cis-trans isomerase</fullName>
        <ecNumber evidence="10">5.2.1.8</ecNumber>
    </recommendedName>
</protein>
<evidence type="ECO:0000256" key="9">
    <source>
        <dbReference type="PROSITE-ProRule" id="PRU00277"/>
    </source>
</evidence>
<dbReference type="Gene3D" id="3.10.50.40">
    <property type="match status" value="1"/>
</dbReference>
<keyword evidence="13" id="KW-1185">Reference proteome</keyword>
<dbReference type="PROSITE" id="PS50059">
    <property type="entry name" value="FKBP_PPIASE"/>
    <property type="match status" value="1"/>
</dbReference>
<gene>
    <name evidence="12" type="ORF">G8770_20920</name>
</gene>
<dbReference type="GO" id="GO:0005737">
    <property type="term" value="C:cytoplasm"/>
    <property type="evidence" value="ECO:0007669"/>
    <property type="project" value="UniProtKB-SubCell"/>
</dbReference>
<dbReference type="Proteomes" id="UP000787472">
    <property type="component" value="Unassembled WGS sequence"/>
</dbReference>
<dbReference type="Pfam" id="PF00254">
    <property type="entry name" value="FKBP_C"/>
    <property type="match status" value="1"/>
</dbReference>
<evidence type="ECO:0000256" key="2">
    <source>
        <dbReference type="ARBA" id="ARBA00004496"/>
    </source>
</evidence>
<evidence type="ECO:0000256" key="4">
    <source>
        <dbReference type="ARBA" id="ARBA00022490"/>
    </source>
</evidence>
<dbReference type="SUPFAM" id="SSF54534">
    <property type="entry name" value="FKBP-like"/>
    <property type="match status" value="1"/>
</dbReference>
<evidence type="ECO:0000313" key="12">
    <source>
        <dbReference type="EMBL" id="NHO68018.1"/>
    </source>
</evidence>
<evidence type="ECO:0000256" key="1">
    <source>
        <dbReference type="ARBA" id="ARBA00000971"/>
    </source>
</evidence>
<evidence type="ECO:0000313" key="13">
    <source>
        <dbReference type="Proteomes" id="UP000787472"/>
    </source>
</evidence>
<dbReference type="InterPro" id="IPR001179">
    <property type="entry name" value="PPIase_FKBP_dom"/>
</dbReference>
<evidence type="ECO:0000256" key="3">
    <source>
        <dbReference type="ARBA" id="ARBA00006577"/>
    </source>
</evidence>
<comment type="function">
    <text evidence="8">Also involved in hydrogenase metallocenter assembly, probably by participating in the nickel insertion step. This function in hydrogenase biosynthesis requires chaperone activity and the presence of the metal-binding domain, but not PPIase activity.</text>
</comment>
<dbReference type="EC" id="5.2.1.8" evidence="10"/>
<dbReference type="EMBL" id="JAAONZ010000023">
    <property type="protein sequence ID" value="NHO68018.1"/>
    <property type="molecule type" value="Genomic_DNA"/>
</dbReference>
<evidence type="ECO:0000256" key="10">
    <source>
        <dbReference type="RuleBase" id="RU003915"/>
    </source>
</evidence>
<comment type="caution">
    <text evidence="12">The sequence shown here is derived from an EMBL/GenBank/DDBJ whole genome shotgun (WGS) entry which is preliminary data.</text>
</comment>
<dbReference type="AlphaFoldDB" id="A0A9E5MPM6"/>
<comment type="similarity">
    <text evidence="3 10">Belongs to the FKBP-type PPIase family.</text>
</comment>
<dbReference type="GO" id="GO:0003755">
    <property type="term" value="F:peptidyl-prolyl cis-trans isomerase activity"/>
    <property type="evidence" value="ECO:0007669"/>
    <property type="project" value="UniProtKB-UniRule"/>
</dbReference>
<keyword evidence="4" id="KW-0963">Cytoplasm</keyword>
<evidence type="ECO:0000256" key="6">
    <source>
        <dbReference type="ARBA" id="ARBA00023186"/>
    </source>
</evidence>
<dbReference type="InterPro" id="IPR046357">
    <property type="entry name" value="PPIase_dom_sf"/>
</dbReference>
<comment type="subcellular location">
    <subcellularLocation>
        <location evidence="2">Cytoplasm</location>
    </subcellularLocation>
</comment>
<organism evidence="12 13">
    <name type="scientific">Pseudomaricurvus hydrocarbonicus</name>
    <dbReference type="NCBI Taxonomy" id="1470433"/>
    <lineage>
        <taxon>Bacteria</taxon>
        <taxon>Pseudomonadati</taxon>
        <taxon>Pseudomonadota</taxon>
        <taxon>Gammaproteobacteria</taxon>
        <taxon>Cellvibrionales</taxon>
        <taxon>Cellvibrionaceae</taxon>
        <taxon>Pseudomaricurvus</taxon>
    </lineage>
</organism>
<keyword evidence="6" id="KW-0143">Chaperone</keyword>
<keyword evidence="7 9" id="KW-0413">Isomerase</keyword>
<sequence length="160" mass="17430">MQISQDKVVSFHYRLQEEGGEIFENSHDGDPVLYLHGHKGMLPGLEEAMEGKVAGESFEVTLDQDKGYGRREEGAVQRVPKKHLLTKGKITPGQMVQINTEHGATEAVVIKVGLKNVDIDANHPLAGKTLVFSIEVVDVREATSEEIAHGHAHGAGGHQH</sequence>
<dbReference type="PANTHER" id="PTHR47861:SF3">
    <property type="entry name" value="FKBP-TYPE PEPTIDYL-PROLYL CIS-TRANS ISOMERASE SLYD"/>
    <property type="match status" value="1"/>
</dbReference>
<accession>A0A9E5MPM6</accession>
<feature type="domain" description="PPIase FKBP-type" evidence="11">
    <location>
        <begin position="6"/>
        <end position="85"/>
    </location>
</feature>